<keyword evidence="10" id="KW-1185">Reference proteome</keyword>
<dbReference type="Gene3D" id="1.10.510.10">
    <property type="entry name" value="Transferase(Phosphotransferase) domain 1"/>
    <property type="match status" value="1"/>
</dbReference>
<evidence type="ECO:0000256" key="6">
    <source>
        <dbReference type="PROSITE-ProRule" id="PRU10141"/>
    </source>
</evidence>
<dbReference type="Gene3D" id="3.30.200.20">
    <property type="entry name" value="Phosphorylase Kinase, domain 1"/>
    <property type="match status" value="1"/>
</dbReference>
<dbReference type="InterPro" id="IPR046958">
    <property type="entry name" value="RBK1/2/STUNTED"/>
</dbReference>
<dbReference type="FunFam" id="1.10.510.10:FF:000423">
    <property type="entry name" value="Putative receptor-like serine/threonine-protein kinase"/>
    <property type="match status" value="1"/>
</dbReference>
<dbReference type="GO" id="GO:0004674">
    <property type="term" value="F:protein serine/threonine kinase activity"/>
    <property type="evidence" value="ECO:0007669"/>
    <property type="project" value="UniProtKB-KW"/>
</dbReference>
<evidence type="ECO:0000256" key="4">
    <source>
        <dbReference type="ARBA" id="ARBA00022777"/>
    </source>
</evidence>
<dbReference type="InterPro" id="IPR017441">
    <property type="entry name" value="Protein_kinase_ATP_BS"/>
</dbReference>
<dbReference type="PROSITE" id="PS00107">
    <property type="entry name" value="PROTEIN_KINASE_ATP"/>
    <property type="match status" value="1"/>
</dbReference>
<dbReference type="CDD" id="cd14066">
    <property type="entry name" value="STKc_IRAK"/>
    <property type="match status" value="1"/>
</dbReference>
<dbReference type="EMBL" id="JAXUIC010000002">
    <property type="protein sequence ID" value="KAK4605081.1"/>
    <property type="molecule type" value="Genomic_DNA"/>
</dbReference>
<gene>
    <name evidence="9" type="ORF">RGQ29_013245</name>
</gene>
<feature type="domain" description="Protein kinase" evidence="8">
    <location>
        <begin position="69"/>
        <end position="339"/>
    </location>
</feature>
<dbReference type="GO" id="GO:0005524">
    <property type="term" value="F:ATP binding"/>
    <property type="evidence" value="ECO:0007669"/>
    <property type="project" value="UniProtKB-UniRule"/>
</dbReference>
<dbReference type="PROSITE" id="PS00108">
    <property type="entry name" value="PROTEIN_KINASE_ST"/>
    <property type="match status" value="1"/>
</dbReference>
<evidence type="ECO:0000256" key="3">
    <source>
        <dbReference type="ARBA" id="ARBA00022741"/>
    </source>
</evidence>
<dbReference type="SUPFAM" id="SSF56112">
    <property type="entry name" value="Protein kinase-like (PK-like)"/>
    <property type="match status" value="1"/>
</dbReference>
<evidence type="ECO:0000256" key="2">
    <source>
        <dbReference type="ARBA" id="ARBA00022679"/>
    </source>
</evidence>
<accession>A0AAN7JB62</accession>
<sequence>MKYIRTNSLKRLFSLKRRSLEGEIPNPDGSIVEQNKDILKINALVPEPTHRPTWKCFSFEEIFEATNGFSSENLVGRGGYAEVYRGTLRDGEVIAVKRLTKASNDERKEKEFLTEIGTIGHVCHPNVLSLLGCCIENGLYLIFYFSSKGSVASILHDENLPPVDWKTRYKIVIGTARGLHYLHKGCQRRIIHRDIKASNILLTTEFEPQISDFGLAKWLPSQWTHHSIAPIEGTFGHLAPEYYLHGIVDEKTDVFAFGVFLLEIISGRRPVDSSHQSLHSWAKPILNQGDVEKLIDPRLGGAFDVTQLKRLAFAASLCIRSSSMWRPTMSEILEVMEDAGEVDIERWKIAEEEEQEEFWGFEDLEYECDSSFSSPHDTGSTGIS</sequence>
<keyword evidence="3 6" id="KW-0547">Nucleotide-binding</keyword>
<keyword evidence="4" id="KW-0418">Kinase</keyword>
<dbReference type="Pfam" id="PF07714">
    <property type="entry name" value="PK_Tyr_Ser-Thr"/>
    <property type="match status" value="1"/>
</dbReference>
<evidence type="ECO:0000313" key="10">
    <source>
        <dbReference type="Proteomes" id="UP001324115"/>
    </source>
</evidence>
<keyword evidence="2" id="KW-0808">Transferase</keyword>
<reference evidence="9 10" key="1">
    <citation type="journal article" date="2023" name="G3 (Bethesda)">
        <title>A haplotype-resolved chromosome-scale genome for Quercus rubra L. provides insights into the genetics of adaptive traits for red oak species.</title>
        <authorList>
            <person name="Kapoor B."/>
            <person name="Jenkins J."/>
            <person name="Schmutz J."/>
            <person name="Zhebentyayeva T."/>
            <person name="Kuelheim C."/>
            <person name="Coggeshall M."/>
            <person name="Heim C."/>
            <person name="Lasky J.R."/>
            <person name="Leites L."/>
            <person name="Islam-Faridi N."/>
            <person name="Romero-Severson J."/>
            <person name="DeLeo V.L."/>
            <person name="Lucas S.M."/>
            <person name="Lazic D."/>
            <person name="Gailing O."/>
            <person name="Carlson J."/>
            <person name="Staton M."/>
        </authorList>
    </citation>
    <scope>NUCLEOTIDE SEQUENCE [LARGE SCALE GENOMIC DNA]</scope>
    <source>
        <strain evidence="9">Pseudo-F2</strain>
    </source>
</reference>
<organism evidence="9 10">
    <name type="scientific">Quercus rubra</name>
    <name type="common">Northern red oak</name>
    <name type="synonym">Quercus borealis</name>
    <dbReference type="NCBI Taxonomy" id="3512"/>
    <lineage>
        <taxon>Eukaryota</taxon>
        <taxon>Viridiplantae</taxon>
        <taxon>Streptophyta</taxon>
        <taxon>Embryophyta</taxon>
        <taxon>Tracheophyta</taxon>
        <taxon>Spermatophyta</taxon>
        <taxon>Magnoliopsida</taxon>
        <taxon>eudicotyledons</taxon>
        <taxon>Gunneridae</taxon>
        <taxon>Pentapetalae</taxon>
        <taxon>rosids</taxon>
        <taxon>fabids</taxon>
        <taxon>Fagales</taxon>
        <taxon>Fagaceae</taxon>
        <taxon>Quercus</taxon>
    </lineage>
</organism>
<dbReference type="PANTHER" id="PTHR47987:SF20">
    <property type="entry name" value="OS04G0654600 PROTEIN"/>
    <property type="match status" value="1"/>
</dbReference>
<dbReference type="InterPro" id="IPR008271">
    <property type="entry name" value="Ser/Thr_kinase_AS"/>
</dbReference>
<comment type="caution">
    <text evidence="9">The sequence shown here is derived from an EMBL/GenBank/DDBJ whole genome shotgun (WGS) entry which is preliminary data.</text>
</comment>
<dbReference type="SMART" id="SM00220">
    <property type="entry name" value="S_TKc"/>
    <property type="match status" value="1"/>
</dbReference>
<dbReference type="InterPro" id="IPR000719">
    <property type="entry name" value="Prot_kinase_dom"/>
</dbReference>
<evidence type="ECO:0000256" key="1">
    <source>
        <dbReference type="ARBA" id="ARBA00022527"/>
    </source>
</evidence>
<evidence type="ECO:0000256" key="5">
    <source>
        <dbReference type="ARBA" id="ARBA00022840"/>
    </source>
</evidence>
<keyword evidence="5 6" id="KW-0067">ATP-binding</keyword>
<proteinExistence type="inferred from homology"/>
<dbReference type="InterPro" id="IPR001245">
    <property type="entry name" value="Ser-Thr/Tyr_kinase_cat_dom"/>
</dbReference>
<feature type="binding site" evidence="6">
    <location>
        <position position="97"/>
    </location>
    <ligand>
        <name>ATP</name>
        <dbReference type="ChEBI" id="CHEBI:30616"/>
    </ligand>
</feature>
<evidence type="ECO:0000259" key="8">
    <source>
        <dbReference type="PROSITE" id="PS50011"/>
    </source>
</evidence>
<dbReference type="PROSITE" id="PS50011">
    <property type="entry name" value="PROTEIN_KINASE_DOM"/>
    <property type="match status" value="1"/>
</dbReference>
<dbReference type="FunFam" id="3.30.200.20:FF:000325">
    <property type="entry name" value="Putative receptor-like serine/threonine-protein kinase"/>
    <property type="match status" value="1"/>
</dbReference>
<keyword evidence="1 7" id="KW-0723">Serine/threonine-protein kinase</keyword>
<evidence type="ECO:0000256" key="7">
    <source>
        <dbReference type="RuleBase" id="RU000304"/>
    </source>
</evidence>
<dbReference type="Proteomes" id="UP001324115">
    <property type="component" value="Unassembled WGS sequence"/>
</dbReference>
<dbReference type="InterPro" id="IPR011009">
    <property type="entry name" value="Kinase-like_dom_sf"/>
</dbReference>
<dbReference type="AlphaFoldDB" id="A0AAN7JB62"/>
<dbReference type="PANTHER" id="PTHR47987">
    <property type="entry name" value="OS08G0249100 PROTEIN"/>
    <property type="match status" value="1"/>
</dbReference>
<protein>
    <recommendedName>
        <fullName evidence="8">Protein kinase domain-containing protein</fullName>
    </recommendedName>
</protein>
<evidence type="ECO:0000313" key="9">
    <source>
        <dbReference type="EMBL" id="KAK4605081.1"/>
    </source>
</evidence>
<comment type="similarity">
    <text evidence="7">Belongs to the protein kinase superfamily.</text>
</comment>
<name>A0AAN7JB62_QUERU</name>